<dbReference type="RefSeq" id="WP_183977189.1">
    <property type="nucleotide sequence ID" value="NZ_JACHEB010000005.1"/>
</dbReference>
<evidence type="ECO:0000256" key="5">
    <source>
        <dbReference type="ARBA" id="ARBA00022519"/>
    </source>
</evidence>
<dbReference type="InterPro" id="IPR037682">
    <property type="entry name" value="TonB_C"/>
</dbReference>
<evidence type="ECO:0000313" key="12">
    <source>
        <dbReference type="Proteomes" id="UP000535182"/>
    </source>
</evidence>
<feature type="domain" description="TonB C-terminal" evidence="10">
    <location>
        <begin position="187"/>
        <end position="280"/>
    </location>
</feature>
<organism evidence="11 12">
    <name type="scientific">Tunturiibacter gelidiferens</name>
    <dbReference type="NCBI Taxonomy" id="3069689"/>
    <lineage>
        <taxon>Bacteria</taxon>
        <taxon>Pseudomonadati</taxon>
        <taxon>Acidobacteriota</taxon>
        <taxon>Terriglobia</taxon>
        <taxon>Terriglobales</taxon>
        <taxon>Acidobacteriaceae</taxon>
        <taxon>Tunturiibacter</taxon>
    </lineage>
</organism>
<evidence type="ECO:0000256" key="2">
    <source>
        <dbReference type="ARBA" id="ARBA00006555"/>
    </source>
</evidence>
<evidence type="ECO:0000256" key="6">
    <source>
        <dbReference type="ARBA" id="ARBA00022692"/>
    </source>
</evidence>
<dbReference type="GO" id="GO:0055085">
    <property type="term" value="P:transmembrane transport"/>
    <property type="evidence" value="ECO:0007669"/>
    <property type="project" value="InterPro"/>
</dbReference>
<dbReference type="PANTHER" id="PTHR33446">
    <property type="entry name" value="PROTEIN TONB-RELATED"/>
    <property type="match status" value="1"/>
</dbReference>
<evidence type="ECO:0000256" key="7">
    <source>
        <dbReference type="ARBA" id="ARBA00022927"/>
    </source>
</evidence>
<sequence>MTRRNKAAIVFVWMIGWVAGLGQSTQGTVAGAEMTAASLLVGRALFLRGFYLNNELTYDAAGKVRGEPKVGDWTLAAMNVLTVARRGTGEIELDGVRAAVRYNTDNHEFERHVLKDEKIQVVVADPGDSTRLEAVFAEIFSVGIDPEMQRAMPDYWRHYFNPALAWPQDALDGQTVYPMNGPGEPSKDVIEPKVDHRVEAKFGDPALRDRVQGSVELRLVVDASGVPRRVAIARPLGYGLDASAVEAVQKWRFAPGMRGGSPVATSVVVEQQFSLANQRP</sequence>
<comment type="caution">
    <text evidence="11">The sequence shown here is derived from an EMBL/GenBank/DDBJ whole genome shotgun (WGS) entry which is preliminary data.</text>
</comment>
<dbReference type="AlphaFoldDB" id="A0A9X0U435"/>
<accession>A0A9X0U435</accession>
<comment type="subcellular location">
    <subcellularLocation>
        <location evidence="1">Cell inner membrane</location>
        <topology evidence="1">Single-pass membrane protein</topology>
        <orientation evidence="1">Periplasmic side</orientation>
    </subcellularLocation>
</comment>
<evidence type="ECO:0000256" key="3">
    <source>
        <dbReference type="ARBA" id="ARBA00022448"/>
    </source>
</evidence>
<evidence type="ECO:0000256" key="1">
    <source>
        <dbReference type="ARBA" id="ARBA00004383"/>
    </source>
</evidence>
<evidence type="ECO:0000256" key="8">
    <source>
        <dbReference type="ARBA" id="ARBA00022989"/>
    </source>
</evidence>
<proteinExistence type="inferred from homology"/>
<evidence type="ECO:0000313" key="11">
    <source>
        <dbReference type="EMBL" id="MBB5329061.1"/>
    </source>
</evidence>
<keyword evidence="4" id="KW-1003">Cell membrane</keyword>
<dbReference type="GO" id="GO:0031992">
    <property type="term" value="F:energy transducer activity"/>
    <property type="evidence" value="ECO:0007669"/>
    <property type="project" value="TreeGrafter"/>
</dbReference>
<keyword evidence="7" id="KW-0653">Protein transport</keyword>
<dbReference type="Pfam" id="PF03544">
    <property type="entry name" value="TonB_C"/>
    <property type="match status" value="1"/>
</dbReference>
<keyword evidence="5" id="KW-0997">Cell inner membrane</keyword>
<dbReference type="PANTHER" id="PTHR33446:SF2">
    <property type="entry name" value="PROTEIN TONB"/>
    <property type="match status" value="1"/>
</dbReference>
<keyword evidence="8" id="KW-1133">Transmembrane helix</keyword>
<protein>
    <submittedName>
        <fullName evidence="11">TonB family protein</fullName>
    </submittedName>
</protein>
<comment type="similarity">
    <text evidence="2">Belongs to the TonB family.</text>
</comment>
<keyword evidence="9" id="KW-0472">Membrane</keyword>
<dbReference type="GO" id="GO:0015031">
    <property type="term" value="P:protein transport"/>
    <property type="evidence" value="ECO:0007669"/>
    <property type="project" value="UniProtKB-KW"/>
</dbReference>
<evidence type="ECO:0000256" key="4">
    <source>
        <dbReference type="ARBA" id="ARBA00022475"/>
    </source>
</evidence>
<evidence type="ECO:0000256" key="9">
    <source>
        <dbReference type="ARBA" id="ARBA00023136"/>
    </source>
</evidence>
<dbReference type="Gene3D" id="3.30.1150.10">
    <property type="match status" value="1"/>
</dbReference>
<dbReference type="PROSITE" id="PS52015">
    <property type="entry name" value="TONB_CTD"/>
    <property type="match status" value="1"/>
</dbReference>
<evidence type="ECO:0000259" key="10">
    <source>
        <dbReference type="PROSITE" id="PS52015"/>
    </source>
</evidence>
<dbReference type="EMBL" id="JACHEB010000005">
    <property type="protein sequence ID" value="MBB5329061.1"/>
    <property type="molecule type" value="Genomic_DNA"/>
</dbReference>
<dbReference type="InterPro" id="IPR051045">
    <property type="entry name" value="TonB-dependent_transducer"/>
</dbReference>
<keyword evidence="6" id="KW-0812">Transmembrane</keyword>
<dbReference type="SUPFAM" id="SSF74653">
    <property type="entry name" value="TolA/TonB C-terminal domain"/>
    <property type="match status" value="1"/>
</dbReference>
<dbReference type="NCBIfam" id="TIGR01352">
    <property type="entry name" value="tonB_Cterm"/>
    <property type="match status" value="1"/>
</dbReference>
<keyword evidence="3" id="KW-0813">Transport</keyword>
<name>A0A9X0U435_9BACT</name>
<reference evidence="11 12" key="1">
    <citation type="submission" date="2020-08" db="EMBL/GenBank/DDBJ databases">
        <title>Genomic Encyclopedia of Type Strains, Phase IV (KMG-V): Genome sequencing to study the core and pangenomes of soil and plant-associated prokaryotes.</title>
        <authorList>
            <person name="Whitman W."/>
        </authorList>
    </citation>
    <scope>NUCLEOTIDE SEQUENCE [LARGE SCALE GENOMIC DNA]</scope>
    <source>
        <strain evidence="11 12">X5P2</strain>
    </source>
</reference>
<dbReference type="Proteomes" id="UP000535182">
    <property type="component" value="Unassembled WGS sequence"/>
</dbReference>
<gene>
    <name evidence="11" type="ORF">HDF14_002677</name>
</gene>
<keyword evidence="12" id="KW-1185">Reference proteome</keyword>
<dbReference type="InterPro" id="IPR006260">
    <property type="entry name" value="TonB/TolA_C"/>
</dbReference>
<dbReference type="GO" id="GO:0098797">
    <property type="term" value="C:plasma membrane protein complex"/>
    <property type="evidence" value="ECO:0007669"/>
    <property type="project" value="TreeGrafter"/>
</dbReference>